<keyword evidence="4" id="KW-1185">Reference proteome</keyword>
<organism evidence="3 4">
    <name type="scientific">candidate division MSBL1 archaeon SCGC-AAA833K04</name>
    <dbReference type="NCBI Taxonomy" id="1698258"/>
    <lineage>
        <taxon>Archaea</taxon>
        <taxon>Methanobacteriati</taxon>
        <taxon>Methanobacteriota</taxon>
        <taxon>candidate division MSBL1</taxon>
    </lineage>
</organism>
<feature type="compositionally biased region" description="Basic and acidic residues" evidence="2">
    <location>
        <begin position="162"/>
        <end position="178"/>
    </location>
</feature>
<evidence type="ECO:0000313" key="4">
    <source>
        <dbReference type="Proteomes" id="UP000070038"/>
    </source>
</evidence>
<gene>
    <name evidence="3" type="ORF">AKJ46_00045</name>
</gene>
<accession>A0A133VSZ2</accession>
<feature type="region of interest" description="Disordered" evidence="2">
    <location>
        <begin position="162"/>
        <end position="183"/>
    </location>
</feature>
<sequence>MRGRCLNLSQIPNRFFQRSVIPTFIRLSIEPKTIMMIELWFESEEDAEKAADELSEFGRPTLGKRVDTRFSIYKFLEANYEEAVKELEEMSEELDLEDEENPIEHLKKALTITRSLLEDGNYKKIAEAPDKIKAENILYKTVNELESYRELKERVNQHIRKLAEKTEESDEEERKLTADPEVSEEASDDLARYSLAMEFLINPVLSIVKKHASEENPLESFERNVHLDVTPISDRFDDLKQRIDLEARMTYTVKLGIEHVLRMEDVIQRLRDAKFLNPAEEVLYRFLTLHLIASEVLSSVRGKKKTPYEEFVRGVKDRINTSIRELGEESDALPYTTGEAVRWIVQKLKRVGLVRKKGNKISEV</sequence>
<proteinExistence type="predicted"/>
<evidence type="ECO:0000256" key="1">
    <source>
        <dbReference type="SAM" id="Coils"/>
    </source>
</evidence>
<name>A0A133VSZ2_9EURY</name>
<dbReference type="AlphaFoldDB" id="A0A133VSZ2"/>
<protein>
    <submittedName>
        <fullName evidence="3">Uncharacterized protein</fullName>
    </submittedName>
</protein>
<reference evidence="3 4" key="1">
    <citation type="journal article" date="2016" name="Sci. Rep.">
        <title>Metabolic traits of an uncultured archaeal lineage -MSBL1- from brine pools of the Red Sea.</title>
        <authorList>
            <person name="Mwirichia R."/>
            <person name="Alam I."/>
            <person name="Rashid M."/>
            <person name="Vinu M."/>
            <person name="Ba-Alawi W."/>
            <person name="Anthony Kamau A."/>
            <person name="Kamanda Ngugi D."/>
            <person name="Goker M."/>
            <person name="Klenk H.P."/>
            <person name="Bajic V."/>
            <person name="Stingl U."/>
        </authorList>
    </citation>
    <scope>NUCLEOTIDE SEQUENCE [LARGE SCALE GENOMIC DNA]</scope>
    <source>
        <strain evidence="3">SCGC-AAA833K04</strain>
    </source>
</reference>
<feature type="coiled-coil region" evidence="1">
    <location>
        <begin position="73"/>
        <end position="100"/>
    </location>
</feature>
<dbReference type="EMBL" id="LHYN01000001">
    <property type="protein sequence ID" value="KXB09574.1"/>
    <property type="molecule type" value="Genomic_DNA"/>
</dbReference>
<keyword evidence="1" id="KW-0175">Coiled coil</keyword>
<evidence type="ECO:0000256" key="2">
    <source>
        <dbReference type="SAM" id="MobiDB-lite"/>
    </source>
</evidence>
<dbReference type="Proteomes" id="UP000070038">
    <property type="component" value="Unassembled WGS sequence"/>
</dbReference>
<comment type="caution">
    <text evidence="3">The sequence shown here is derived from an EMBL/GenBank/DDBJ whole genome shotgun (WGS) entry which is preliminary data.</text>
</comment>
<evidence type="ECO:0000313" key="3">
    <source>
        <dbReference type="EMBL" id="KXB09574.1"/>
    </source>
</evidence>